<feature type="compositionally biased region" description="Polar residues" evidence="5">
    <location>
        <begin position="1"/>
        <end position="10"/>
    </location>
</feature>
<gene>
    <name evidence="7" type="ORF">FPOA_00444</name>
</gene>
<dbReference type="InterPro" id="IPR051694">
    <property type="entry name" value="Immunoregulatory_rcpt-like"/>
</dbReference>
<dbReference type="GO" id="GO:0016020">
    <property type="term" value="C:membrane"/>
    <property type="evidence" value="ECO:0007669"/>
    <property type="project" value="UniProtKB-SubCell"/>
</dbReference>
<protein>
    <recommendedName>
        <fullName evidence="9">Mid2 domain-containing protein</fullName>
    </recommendedName>
</protein>
<evidence type="ECO:0000256" key="2">
    <source>
        <dbReference type="ARBA" id="ARBA00022692"/>
    </source>
</evidence>
<organism evidence="7 8">
    <name type="scientific">Fusarium poae</name>
    <dbReference type="NCBI Taxonomy" id="36050"/>
    <lineage>
        <taxon>Eukaryota</taxon>
        <taxon>Fungi</taxon>
        <taxon>Dikarya</taxon>
        <taxon>Ascomycota</taxon>
        <taxon>Pezizomycotina</taxon>
        <taxon>Sordariomycetes</taxon>
        <taxon>Hypocreomycetidae</taxon>
        <taxon>Hypocreales</taxon>
        <taxon>Nectriaceae</taxon>
        <taxon>Fusarium</taxon>
    </lineage>
</organism>
<evidence type="ECO:0000313" key="8">
    <source>
        <dbReference type="Proteomes" id="UP000091967"/>
    </source>
</evidence>
<dbReference type="AlphaFoldDB" id="A0A1B8B198"/>
<dbReference type="OMA" id="DENHMQP"/>
<comment type="caution">
    <text evidence="7">The sequence shown here is derived from an EMBL/GenBank/DDBJ whole genome shotgun (WGS) entry which is preliminary data.</text>
</comment>
<dbReference type="STRING" id="36050.A0A1B8B198"/>
<evidence type="ECO:0000313" key="7">
    <source>
        <dbReference type="EMBL" id="OBS26501.1"/>
    </source>
</evidence>
<feature type="compositionally biased region" description="Low complexity" evidence="5">
    <location>
        <begin position="52"/>
        <end position="74"/>
    </location>
</feature>
<keyword evidence="4 6" id="KW-0472">Membrane</keyword>
<feature type="compositionally biased region" description="Polar residues" evidence="5">
    <location>
        <begin position="315"/>
        <end position="324"/>
    </location>
</feature>
<evidence type="ECO:0000256" key="4">
    <source>
        <dbReference type="ARBA" id="ARBA00023136"/>
    </source>
</evidence>
<feature type="compositionally biased region" description="Polar residues" evidence="5">
    <location>
        <begin position="363"/>
        <end position="372"/>
    </location>
</feature>
<keyword evidence="2 6" id="KW-0812">Transmembrane</keyword>
<evidence type="ECO:0008006" key="9">
    <source>
        <dbReference type="Google" id="ProtNLM"/>
    </source>
</evidence>
<evidence type="ECO:0000256" key="1">
    <source>
        <dbReference type="ARBA" id="ARBA00004167"/>
    </source>
</evidence>
<feature type="region of interest" description="Disordered" evidence="5">
    <location>
        <begin position="213"/>
        <end position="257"/>
    </location>
</feature>
<feature type="compositionally biased region" description="Low complexity" evidence="5">
    <location>
        <begin position="224"/>
        <end position="250"/>
    </location>
</feature>
<feature type="compositionally biased region" description="Low complexity" evidence="5">
    <location>
        <begin position="25"/>
        <end position="35"/>
    </location>
</feature>
<feature type="region of interest" description="Disordered" evidence="5">
    <location>
        <begin position="1"/>
        <end position="80"/>
    </location>
</feature>
<feature type="region of interest" description="Disordered" evidence="5">
    <location>
        <begin position="310"/>
        <end position="329"/>
    </location>
</feature>
<feature type="region of interest" description="Disordered" evidence="5">
    <location>
        <begin position="337"/>
        <end position="381"/>
    </location>
</feature>
<keyword evidence="8" id="KW-1185">Reference proteome</keyword>
<evidence type="ECO:0000256" key="5">
    <source>
        <dbReference type="SAM" id="MobiDB-lite"/>
    </source>
</evidence>
<comment type="subcellular location">
    <subcellularLocation>
        <location evidence="1">Membrane</location>
        <topology evidence="1">Single-pass membrane protein</topology>
    </subcellularLocation>
</comment>
<keyword evidence="3 6" id="KW-1133">Transmembrane helix</keyword>
<feature type="compositionally biased region" description="Gly residues" evidence="5">
    <location>
        <begin position="39"/>
        <end position="51"/>
    </location>
</feature>
<feature type="transmembrane region" description="Helical" evidence="6">
    <location>
        <begin position="266"/>
        <end position="286"/>
    </location>
</feature>
<dbReference type="EMBL" id="LYXU01000001">
    <property type="protein sequence ID" value="OBS26501.1"/>
    <property type="molecule type" value="Genomic_DNA"/>
</dbReference>
<proteinExistence type="predicted"/>
<sequence length="408" mass="42548">MDRLANQGQSEGAGVGDLAKDMQDASASASPAASSTPGDGSGNTGKSGSEGMGDSNSGDSNSGDSNSGDSNSGDSDSDSDAVQFDAQLFKEGPVFIVDSSQRSREVGFEAGKKTVLEKVAWQVVVDTRVETLGSSNFKSSKGDYNQFLDVTNNMVLLNFMGDTAKFYNNTMYVQIDWSKDGSNGYTKTQLFTVTNSTGASAFKELTDDLKAEQAGQGPAEVTLTSDASSTSGSTKATGTIEPSGNDSSSSSGGGGGGLSTGATAGIAVGAVIGGLLLIGALVWFLLRRRRRNKQPSEEYTIQQSYAVDKEISGRASDSPNSPYSDENHMQPIALGNVDRDRGAAPTPPPGRSSVASHDRGANSGAQTPQGMSANVAHLVEDGMTADEIRRLEEEERQLDDEIERAARR</sequence>
<accession>A0A1B8B198</accession>
<reference evidence="7 8" key="1">
    <citation type="submission" date="2016-06" db="EMBL/GenBank/DDBJ databases">
        <title>Living apart together: crosstalk between the core and supernumerary genomes in a fungal plant pathogen.</title>
        <authorList>
            <person name="Vanheule A."/>
            <person name="Audenaert K."/>
            <person name="Warris S."/>
            <person name="Van De Geest H."/>
            <person name="Schijlen E."/>
            <person name="Hofte M."/>
            <person name="De Saeger S."/>
            <person name="Haesaert G."/>
            <person name="Waalwijk C."/>
            <person name="Van Der Lee T."/>
        </authorList>
    </citation>
    <scope>NUCLEOTIDE SEQUENCE [LARGE SCALE GENOMIC DNA]</scope>
    <source>
        <strain evidence="7 8">2516</strain>
    </source>
</reference>
<evidence type="ECO:0000256" key="3">
    <source>
        <dbReference type="ARBA" id="ARBA00022989"/>
    </source>
</evidence>
<dbReference type="Proteomes" id="UP000091967">
    <property type="component" value="Unassembled WGS sequence"/>
</dbReference>
<dbReference type="CDD" id="cd12087">
    <property type="entry name" value="TM_EGFR-like"/>
    <property type="match status" value="1"/>
</dbReference>
<dbReference type="GO" id="GO:0071944">
    <property type="term" value="C:cell periphery"/>
    <property type="evidence" value="ECO:0007669"/>
    <property type="project" value="UniProtKB-ARBA"/>
</dbReference>
<evidence type="ECO:0000256" key="6">
    <source>
        <dbReference type="SAM" id="Phobius"/>
    </source>
</evidence>
<name>A0A1B8B198_FUSPO</name>
<dbReference type="PANTHER" id="PTHR15549">
    <property type="entry name" value="PAIRED IMMUNOGLOBULIN-LIKE TYPE 2 RECEPTOR"/>
    <property type="match status" value="1"/>
</dbReference>